<dbReference type="Pfam" id="PF04934">
    <property type="entry name" value="Med6"/>
    <property type="match status" value="1"/>
</dbReference>
<evidence type="ECO:0000313" key="9">
    <source>
        <dbReference type="Proteomes" id="UP000728185"/>
    </source>
</evidence>
<dbReference type="AlphaFoldDB" id="A0A8E0RMA9"/>
<gene>
    <name evidence="6" type="primary">MED6</name>
    <name evidence="8" type="ORF">FBUS_07186</name>
</gene>
<dbReference type="InterPro" id="IPR038566">
    <property type="entry name" value="Mediator_Med6_sf"/>
</dbReference>
<feature type="region of interest" description="Disordered" evidence="7">
    <location>
        <begin position="136"/>
        <end position="257"/>
    </location>
</feature>
<evidence type="ECO:0000256" key="6">
    <source>
        <dbReference type="RuleBase" id="RU364143"/>
    </source>
</evidence>
<feature type="non-terminal residue" evidence="8">
    <location>
        <position position="257"/>
    </location>
</feature>
<dbReference type="GO" id="GO:0003712">
    <property type="term" value="F:transcription coregulator activity"/>
    <property type="evidence" value="ECO:0007669"/>
    <property type="project" value="InterPro"/>
</dbReference>
<dbReference type="OrthoDB" id="344220at2759"/>
<evidence type="ECO:0000313" key="8">
    <source>
        <dbReference type="EMBL" id="KAA0184046.1"/>
    </source>
</evidence>
<comment type="subunit">
    <text evidence="6">Component of the Mediator complex.</text>
</comment>
<dbReference type="InterPro" id="IPR007018">
    <property type="entry name" value="Mediator_Med6"/>
</dbReference>
<evidence type="ECO:0000256" key="2">
    <source>
        <dbReference type="ARBA" id="ARBA00007526"/>
    </source>
</evidence>
<feature type="compositionally biased region" description="Polar residues" evidence="7">
    <location>
        <begin position="235"/>
        <end position="249"/>
    </location>
</feature>
<evidence type="ECO:0000256" key="5">
    <source>
        <dbReference type="ARBA" id="ARBA00023242"/>
    </source>
</evidence>
<dbReference type="GO" id="GO:0006357">
    <property type="term" value="P:regulation of transcription by RNA polymerase II"/>
    <property type="evidence" value="ECO:0007669"/>
    <property type="project" value="InterPro"/>
</dbReference>
<evidence type="ECO:0000256" key="1">
    <source>
        <dbReference type="ARBA" id="ARBA00004123"/>
    </source>
</evidence>
<feature type="compositionally biased region" description="Low complexity" evidence="7">
    <location>
        <begin position="166"/>
        <end position="204"/>
    </location>
</feature>
<comment type="function">
    <text evidence="6">Component of the Mediator complex, a coactivator involved in the regulated transcription of nearly all RNA polymerase II-dependent genes. Mediator functions as a bridge to convey information from gene-specific regulatory proteins to the basal RNA polymerase II transcription machinery. Mediator is recruited to promoters by direct interactions with regulatory proteins and serves as a scaffold for the assembly of a functional preinitiation complex with RNA polymerase II and the general transcription factors.</text>
</comment>
<keyword evidence="5 6" id="KW-0539">Nucleus</keyword>
<sequence length="257" mass="27318">EPILFVIRKQRRLSSTEVTPLAYYYIINGTVLQAPDLSTLLNSRLLTTVNNLTKTLQALAPCARYHPSDGSYSWDDAETLMGITVDATEPEASSRVGVPQLPARPSQTDQFSTASVFQVQRTSVLLNEWASRFPLPTQVFTPVPGTTPIQTPSGTTPFNSNPSMGSSTTPSVPAASATVGSISGSAADDRSNNNNGNESTTNMSRPVKDEPTVASAQPRPVGAKFPVIPGVGPNAMSSLFSNLFPQSPTGEKKPKLP</sequence>
<evidence type="ECO:0000256" key="3">
    <source>
        <dbReference type="ARBA" id="ARBA00023015"/>
    </source>
</evidence>
<comment type="subcellular location">
    <subcellularLocation>
        <location evidence="1 6">Nucleus</location>
    </subcellularLocation>
</comment>
<accession>A0A8E0RMA9</accession>
<dbReference type="GO" id="GO:0016592">
    <property type="term" value="C:mediator complex"/>
    <property type="evidence" value="ECO:0007669"/>
    <property type="project" value="InterPro"/>
</dbReference>
<reference evidence="8" key="1">
    <citation type="submission" date="2019-05" db="EMBL/GenBank/DDBJ databases">
        <title>Annotation for the trematode Fasciolopsis buski.</title>
        <authorList>
            <person name="Choi Y.-J."/>
        </authorList>
    </citation>
    <scope>NUCLEOTIDE SEQUENCE</scope>
    <source>
        <strain evidence="8">HT</strain>
        <tissue evidence="8">Whole worm</tissue>
    </source>
</reference>
<protein>
    <recommendedName>
        <fullName evidence="6">Mediator of RNA polymerase II transcription subunit 6</fullName>
    </recommendedName>
    <alternativeName>
        <fullName evidence="6">Mediator complex subunit 6</fullName>
    </alternativeName>
</protein>
<dbReference type="Gene3D" id="3.10.450.580">
    <property type="entry name" value="Mediator complex, subunit Med6"/>
    <property type="match status" value="1"/>
</dbReference>
<proteinExistence type="inferred from homology"/>
<organism evidence="8 9">
    <name type="scientific">Fasciolopsis buskii</name>
    <dbReference type="NCBI Taxonomy" id="27845"/>
    <lineage>
        <taxon>Eukaryota</taxon>
        <taxon>Metazoa</taxon>
        <taxon>Spiralia</taxon>
        <taxon>Lophotrochozoa</taxon>
        <taxon>Platyhelminthes</taxon>
        <taxon>Trematoda</taxon>
        <taxon>Digenea</taxon>
        <taxon>Plagiorchiida</taxon>
        <taxon>Echinostomata</taxon>
        <taxon>Echinostomatoidea</taxon>
        <taxon>Fasciolidae</taxon>
        <taxon>Fasciolopsis</taxon>
    </lineage>
</organism>
<comment type="similarity">
    <text evidence="2 6">Belongs to the Mediator complex subunit 6 family.</text>
</comment>
<evidence type="ECO:0000256" key="7">
    <source>
        <dbReference type="SAM" id="MobiDB-lite"/>
    </source>
</evidence>
<dbReference type="Proteomes" id="UP000728185">
    <property type="component" value="Unassembled WGS sequence"/>
</dbReference>
<name>A0A8E0RMA9_9TREM</name>
<feature type="compositionally biased region" description="Polar residues" evidence="7">
    <location>
        <begin position="147"/>
        <end position="165"/>
    </location>
</feature>
<dbReference type="EMBL" id="LUCM01011384">
    <property type="protein sequence ID" value="KAA0184046.1"/>
    <property type="molecule type" value="Genomic_DNA"/>
</dbReference>
<keyword evidence="4 6" id="KW-0804">Transcription</keyword>
<dbReference type="PANTHER" id="PTHR13104">
    <property type="entry name" value="MED-6-RELATED"/>
    <property type="match status" value="1"/>
</dbReference>
<keyword evidence="6" id="KW-0010">Activator</keyword>
<keyword evidence="3 6" id="KW-0805">Transcription regulation</keyword>
<evidence type="ECO:0000256" key="4">
    <source>
        <dbReference type="ARBA" id="ARBA00023163"/>
    </source>
</evidence>
<keyword evidence="9" id="KW-1185">Reference proteome</keyword>
<comment type="caution">
    <text evidence="8">The sequence shown here is derived from an EMBL/GenBank/DDBJ whole genome shotgun (WGS) entry which is preliminary data.</text>
</comment>